<feature type="non-terminal residue" evidence="1">
    <location>
        <position position="1"/>
    </location>
</feature>
<evidence type="ECO:0000313" key="1">
    <source>
        <dbReference type="EMBL" id="GAV78522.1"/>
    </source>
</evidence>
<reference evidence="2" key="1">
    <citation type="submission" date="2016-04" db="EMBL/GenBank/DDBJ databases">
        <title>Cephalotus genome sequencing.</title>
        <authorList>
            <person name="Fukushima K."/>
            <person name="Hasebe M."/>
            <person name="Fang X."/>
        </authorList>
    </citation>
    <scope>NUCLEOTIDE SEQUENCE [LARGE SCALE GENOMIC DNA]</scope>
    <source>
        <strain evidence="2">cv. St1</strain>
    </source>
</reference>
<gene>
    <name evidence="1" type="ORF">CFOL_v3_21989</name>
</gene>
<sequence length="128" mass="15053">ISFIDLPILNPYHVFTKPHNSIIKSIKSIIQPQKICTVTTLVQAVEPVYRKNKNEKVKIVFSKKSEERETITLIFSPLYQLEHVLVISFDYQGKPIYEFSNSDGNKYWDIFYFPKCVYDDDDEDDRPS</sequence>
<dbReference type="OrthoDB" id="1720991at2759"/>
<dbReference type="AlphaFoldDB" id="A0A1Q3CEF6"/>
<comment type="caution">
    <text evidence="1">The sequence shown here is derived from an EMBL/GenBank/DDBJ whole genome shotgun (WGS) entry which is preliminary data.</text>
</comment>
<protein>
    <submittedName>
        <fullName evidence="1">Uncharacterized protein</fullName>
    </submittedName>
</protein>
<proteinExistence type="predicted"/>
<accession>A0A1Q3CEF6</accession>
<organism evidence="1 2">
    <name type="scientific">Cephalotus follicularis</name>
    <name type="common">Albany pitcher plant</name>
    <dbReference type="NCBI Taxonomy" id="3775"/>
    <lineage>
        <taxon>Eukaryota</taxon>
        <taxon>Viridiplantae</taxon>
        <taxon>Streptophyta</taxon>
        <taxon>Embryophyta</taxon>
        <taxon>Tracheophyta</taxon>
        <taxon>Spermatophyta</taxon>
        <taxon>Magnoliopsida</taxon>
        <taxon>eudicotyledons</taxon>
        <taxon>Gunneridae</taxon>
        <taxon>Pentapetalae</taxon>
        <taxon>rosids</taxon>
        <taxon>fabids</taxon>
        <taxon>Oxalidales</taxon>
        <taxon>Cephalotaceae</taxon>
        <taxon>Cephalotus</taxon>
    </lineage>
</organism>
<name>A0A1Q3CEF6_CEPFO</name>
<evidence type="ECO:0000313" key="2">
    <source>
        <dbReference type="Proteomes" id="UP000187406"/>
    </source>
</evidence>
<dbReference type="Proteomes" id="UP000187406">
    <property type="component" value="Unassembled WGS sequence"/>
</dbReference>
<keyword evidence="2" id="KW-1185">Reference proteome</keyword>
<dbReference type="InParanoid" id="A0A1Q3CEF6"/>
<dbReference type="EMBL" id="BDDD01001817">
    <property type="protein sequence ID" value="GAV78522.1"/>
    <property type="molecule type" value="Genomic_DNA"/>
</dbReference>